<dbReference type="GO" id="GO:0005576">
    <property type="term" value="C:extracellular region"/>
    <property type="evidence" value="ECO:0007669"/>
    <property type="project" value="TreeGrafter"/>
</dbReference>
<sequence>MHLGYRVSSVPFSYVLPDGQVVGYAHAFALGIVEAIRKHLGLAHLGIELVPITSQNRFLLIDGGSIDLECGSTTHNREREQFASFSSTFFIAGTRMMVRTDSPIRGFKDLGAVRVVTTAGTTSEQLLRRLNNQQPEPAIIISAGDHHDAFLALQAGRATAFVMDDALLYGERAKAHTPQQWRITGEPQSFEAYACMLKRNDDAFKAVVDQAITKMMRSGEAESLYAKWFTQAIPPHGINLEFPLSDTMRTLFRKPNDRPLD</sequence>
<evidence type="ECO:0000256" key="2">
    <source>
        <dbReference type="ARBA" id="ARBA00022448"/>
    </source>
</evidence>
<dbReference type="SMART" id="SM00062">
    <property type="entry name" value="PBPb"/>
    <property type="match status" value="1"/>
</dbReference>
<evidence type="ECO:0000256" key="3">
    <source>
        <dbReference type="ARBA" id="ARBA00022729"/>
    </source>
</evidence>
<name>A0A645F253_9ZZZZ</name>
<dbReference type="GO" id="GO:0030288">
    <property type="term" value="C:outer membrane-bounded periplasmic space"/>
    <property type="evidence" value="ECO:0007669"/>
    <property type="project" value="TreeGrafter"/>
</dbReference>
<reference evidence="5" key="1">
    <citation type="submission" date="2019-08" db="EMBL/GenBank/DDBJ databases">
        <authorList>
            <person name="Kucharzyk K."/>
            <person name="Murdoch R.W."/>
            <person name="Higgins S."/>
            <person name="Loffler F."/>
        </authorList>
    </citation>
    <scope>NUCLEOTIDE SEQUENCE</scope>
</reference>
<keyword evidence="3" id="KW-0732">Signal</keyword>
<dbReference type="PANTHER" id="PTHR30085:SF2">
    <property type="entry name" value="GLUTAMATE_ASPARTATE IMPORT SOLUTE-BINDING PROTEIN"/>
    <property type="match status" value="1"/>
</dbReference>
<dbReference type="InterPro" id="IPR051455">
    <property type="entry name" value="Bact_solute-bind_prot3"/>
</dbReference>
<comment type="similarity">
    <text evidence="1">Belongs to the bacterial solute-binding protein 3 family.</text>
</comment>
<dbReference type="EMBL" id="VSSQ01054432">
    <property type="protein sequence ID" value="MPN08385.1"/>
    <property type="molecule type" value="Genomic_DNA"/>
</dbReference>
<gene>
    <name evidence="5" type="primary">gltI_6</name>
    <name evidence="5" type="ORF">SDC9_155667</name>
</gene>
<comment type="caution">
    <text evidence="5">The sequence shown here is derived from an EMBL/GenBank/DDBJ whole genome shotgun (WGS) entry which is preliminary data.</text>
</comment>
<dbReference type="Pfam" id="PF00497">
    <property type="entry name" value="SBP_bac_3"/>
    <property type="match status" value="1"/>
</dbReference>
<protein>
    <submittedName>
        <fullName evidence="5">Glutamate/aspartate import solute-binding protein</fullName>
    </submittedName>
</protein>
<feature type="domain" description="Solute-binding protein family 3/N-terminal" evidence="4">
    <location>
        <begin position="4"/>
        <end position="232"/>
    </location>
</feature>
<proteinExistence type="inferred from homology"/>
<accession>A0A645F253</accession>
<organism evidence="5">
    <name type="scientific">bioreactor metagenome</name>
    <dbReference type="NCBI Taxonomy" id="1076179"/>
    <lineage>
        <taxon>unclassified sequences</taxon>
        <taxon>metagenomes</taxon>
        <taxon>ecological metagenomes</taxon>
    </lineage>
</organism>
<dbReference type="InterPro" id="IPR001638">
    <property type="entry name" value="Solute-binding_3/MltF_N"/>
</dbReference>
<evidence type="ECO:0000313" key="5">
    <source>
        <dbReference type="EMBL" id="MPN08385.1"/>
    </source>
</evidence>
<dbReference type="AlphaFoldDB" id="A0A645F253"/>
<keyword evidence="2" id="KW-0813">Transport</keyword>
<dbReference type="CDD" id="cd13688">
    <property type="entry name" value="PBP2_GltI_DEBP"/>
    <property type="match status" value="1"/>
</dbReference>
<dbReference type="PANTHER" id="PTHR30085">
    <property type="entry name" value="AMINO ACID ABC TRANSPORTER PERMEASE"/>
    <property type="match status" value="1"/>
</dbReference>
<dbReference type="GO" id="GO:0006865">
    <property type="term" value="P:amino acid transport"/>
    <property type="evidence" value="ECO:0007669"/>
    <property type="project" value="TreeGrafter"/>
</dbReference>
<evidence type="ECO:0000259" key="4">
    <source>
        <dbReference type="SMART" id="SM00062"/>
    </source>
</evidence>
<dbReference type="SUPFAM" id="SSF53850">
    <property type="entry name" value="Periplasmic binding protein-like II"/>
    <property type="match status" value="1"/>
</dbReference>
<evidence type="ECO:0000256" key="1">
    <source>
        <dbReference type="ARBA" id="ARBA00010333"/>
    </source>
</evidence>
<dbReference type="Gene3D" id="3.40.190.10">
    <property type="entry name" value="Periplasmic binding protein-like II"/>
    <property type="match status" value="2"/>
</dbReference>